<gene>
    <name evidence="3" type="ORF">TH63_10820</name>
</gene>
<dbReference type="KEGG" id="ruf:TH63_10820"/>
<dbReference type="EMBL" id="CP010777">
    <property type="protein sequence ID" value="AKQ46018.1"/>
    <property type="molecule type" value="Genomic_DNA"/>
</dbReference>
<feature type="compositionally biased region" description="Basic residues" evidence="1">
    <location>
        <begin position="111"/>
        <end position="120"/>
    </location>
</feature>
<dbReference type="Proteomes" id="UP000036458">
    <property type="component" value="Chromosome"/>
</dbReference>
<name>A0A0H4VL00_9BACT</name>
<evidence type="ECO:0000256" key="2">
    <source>
        <dbReference type="SAM" id="SignalP"/>
    </source>
</evidence>
<keyword evidence="4" id="KW-1185">Reference proteome</keyword>
<dbReference type="RefSeq" id="WP_048920955.1">
    <property type="nucleotide sequence ID" value="NZ_CP010777.1"/>
</dbReference>
<dbReference type="AlphaFoldDB" id="A0A0H4VL00"/>
<protein>
    <recommendedName>
        <fullName evidence="5">Colicin import membrane protein</fullName>
    </recommendedName>
</protein>
<evidence type="ECO:0008006" key="5">
    <source>
        <dbReference type="Google" id="ProtNLM"/>
    </source>
</evidence>
<evidence type="ECO:0000313" key="3">
    <source>
        <dbReference type="EMBL" id="AKQ46018.1"/>
    </source>
</evidence>
<feature type="chain" id="PRO_5005210885" description="Colicin import membrane protein" evidence="2">
    <location>
        <begin position="25"/>
        <end position="120"/>
    </location>
</feature>
<evidence type="ECO:0000256" key="1">
    <source>
        <dbReference type="SAM" id="MobiDB-lite"/>
    </source>
</evidence>
<evidence type="ECO:0000313" key="4">
    <source>
        <dbReference type="Proteomes" id="UP000036458"/>
    </source>
</evidence>
<feature type="region of interest" description="Disordered" evidence="1">
    <location>
        <begin position="37"/>
        <end position="120"/>
    </location>
</feature>
<accession>A0A0H4VL00</accession>
<feature type="compositionally biased region" description="Basic and acidic residues" evidence="1">
    <location>
        <begin position="37"/>
        <end position="72"/>
    </location>
</feature>
<feature type="compositionally biased region" description="Basic and acidic residues" evidence="1">
    <location>
        <begin position="88"/>
        <end position="110"/>
    </location>
</feature>
<keyword evidence="2" id="KW-0732">Signal</keyword>
<reference evidence="3 4" key="1">
    <citation type="submission" date="2015-01" db="EMBL/GenBank/DDBJ databases">
        <title>Rufibacter sp./DG31D/ whole genome sequencing.</title>
        <authorList>
            <person name="Kim M.K."/>
            <person name="Srinivasan S."/>
            <person name="Lee J.-J."/>
        </authorList>
    </citation>
    <scope>NUCLEOTIDE SEQUENCE [LARGE SCALE GENOMIC DNA]</scope>
    <source>
        <strain evidence="3 4">DG31D</strain>
    </source>
</reference>
<dbReference type="PATRIC" id="fig|1379910.4.peg.2354"/>
<organism evidence="3 4">
    <name type="scientific">Rufibacter radiotolerans</name>
    <dbReference type="NCBI Taxonomy" id="1379910"/>
    <lineage>
        <taxon>Bacteria</taxon>
        <taxon>Pseudomonadati</taxon>
        <taxon>Bacteroidota</taxon>
        <taxon>Cytophagia</taxon>
        <taxon>Cytophagales</taxon>
        <taxon>Hymenobacteraceae</taxon>
        <taxon>Rufibacter</taxon>
    </lineage>
</organism>
<proteinExistence type="predicted"/>
<sequence length="120" mass="13258">MKIRTLLFTLVAGFFCFFALPSFAQVTHNEVEMKLEKASVEEKEKADKQRLEAAKDLKKSTSEEAKVAKENAKAAGRIQDDAENAAKQAKEASRLEAKAQRTRSNADKQAKKAAKAKSSK</sequence>
<feature type="signal peptide" evidence="2">
    <location>
        <begin position="1"/>
        <end position="24"/>
    </location>
</feature>